<dbReference type="AlphaFoldDB" id="A0A9D1PTE3"/>
<protein>
    <submittedName>
        <fullName evidence="4">Arylsulfatase</fullName>
        <ecNumber evidence="4">3.1.6.1</ecNumber>
    </submittedName>
</protein>
<feature type="domain" description="Sulfatase N-terminal" evidence="3">
    <location>
        <begin position="5"/>
        <end position="365"/>
    </location>
</feature>
<dbReference type="InterPro" id="IPR017850">
    <property type="entry name" value="Alkaline_phosphatase_core_sf"/>
</dbReference>
<dbReference type="Pfam" id="PF00884">
    <property type="entry name" value="Sulfatase"/>
    <property type="match status" value="1"/>
</dbReference>
<evidence type="ECO:0000256" key="2">
    <source>
        <dbReference type="ARBA" id="ARBA00022801"/>
    </source>
</evidence>
<evidence type="ECO:0000256" key="1">
    <source>
        <dbReference type="ARBA" id="ARBA00008779"/>
    </source>
</evidence>
<evidence type="ECO:0000313" key="4">
    <source>
        <dbReference type="EMBL" id="HIV98890.1"/>
    </source>
</evidence>
<reference evidence="4" key="1">
    <citation type="journal article" date="2021" name="PeerJ">
        <title>Extensive microbial diversity within the chicken gut microbiome revealed by metagenomics and culture.</title>
        <authorList>
            <person name="Gilroy R."/>
            <person name="Ravi A."/>
            <person name="Getino M."/>
            <person name="Pursley I."/>
            <person name="Horton D.L."/>
            <person name="Alikhan N.F."/>
            <person name="Baker D."/>
            <person name="Gharbi K."/>
            <person name="Hall N."/>
            <person name="Watson M."/>
            <person name="Adriaenssens E.M."/>
            <person name="Foster-Nyarko E."/>
            <person name="Jarju S."/>
            <person name="Secka A."/>
            <person name="Antonio M."/>
            <person name="Oren A."/>
            <person name="Chaudhuri R.R."/>
            <person name="La Ragione R."/>
            <person name="Hildebrand F."/>
            <person name="Pallen M.J."/>
        </authorList>
    </citation>
    <scope>NUCLEOTIDE SEQUENCE</scope>
    <source>
        <strain evidence="4">Gambia11-129</strain>
    </source>
</reference>
<dbReference type="NCBIfam" id="NF010322">
    <property type="entry name" value="PRK13759.1"/>
    <property type="match status" value="1"/>
</dbReference>
<name>A0A9D1PTE3_9SPIO</name>
<sequence length="483" mass="55860">MEKKPNILIIMSDQFRGDCMGFMGHPDVKTPYLDTLAARGVAFTNAYSACPSCVPARAGFLTGYKPSHHRRVGYVDGEKWEFDRTIASECAKNGYYTKACGKMHIHPTRTLAGFNHIDLHDGYLHYVRYQSNEYKYQQRINDDYFYYLRNEKGIDADTIDTGLECNSWVARPWCYDEQLHPTNWVTNKAMDFLRTRDPGKPFLLFASYLKPHPPLDPPEYYYNMYMNMDLRAPAIGDWEKEDEIERLGRIFDSKTGPKDKFMIKQMMAGYYGLITHLDHQIGKLIQALVEHEVYDNTIIIFTADHGEELGDHHLFRKSRAYEGSCHIPLIISAPEHLVKGIKRGAKAEGVVELMDIMPTVLDLIGAEKNEDIDGKSLMEMLSDPEKKVRAYLHCEHAYMEHSSQWIVTEKDKYIWNTNDGKEEYFDLEKDPRELHEASKENIERVSEMRKALIKELEGRPEGFVKDGTLVAGRPYEPLLDKPF</sequence>
<proteinExistence type="inferred from homology"/>
<organism evidence="4 5">
    <name type="scientific">Candidatus Ornithospirochaeta avicola</name>
    <dbReference type="NCBI Taxonomy" id="2840896"/>
    <lineage>
        <taxon>Bacteria</taxon>
        <taxon>Pseudomonadati</taxon>
        <taxon>Spirochaetota</taxon>
        <taxon>Spirochaetia</taxon>
        <taxon>Spirochaetales</taxon>
        <taxon>Spirochaetaceae</taxon>
        <taxon>Spirochaetaceae incertae sedis</taxon>
        <taxon>Candidatus Ornithospirochaeta</taxon>
    </lineage>
</organism>
<dbReference type="Gene3D" id="3.40.720.10">
    <property type="entry name" value="Alkaline Phosphatase, subunit A"/>
    <property type="match status" value="1"/>
</dbReference>
<dbReference type="EC" id="3.1.6.1" evidence="4"/>
<keyword evidence="2 4" id="KW-0378">Hydrolase</keyword>
<gene>
    <name evidence="4" type="ORF">IAB12_03815</name>
</gene>
<evidence type="ECO:0000259" key="3">
    <source>
        <dbReference type="Pfam" id="PF00884"/>
    </source>
</evidence>
<evidence type="ECO:0000313" key="5">
    <source>
        <dbReference type="Proteomes" id="UP000823936"/>
    </source>
</evidence>
<accession>A0A9D1PTE3</accession>
<dbReference type="GO" id="GO:0004065">
    <property type="term" value="F:arylsulfatase activity"/>
    <property type="evidence" value="ECO:0007669"/>
    <property type="project" value="UniProtKB-EC"/>
</dbReference>
<reference evidence="4" key="2">
    <citation type="submission" date="2021-04" db="EMBL/GenBank/DDBJ databases">
        <authorList>
            <person name="Gilroy R."/>
        </authorList>
    </citation>
    <scope>NUCLEOTIDE SEQUENCE</scope>
    <source>
        <strain evidence="4">Gambia11-129</strain>
    </source>
</reference>
<dbReference type="InterPro" id="IPR050738">
    <property type="entry name" value="Sulfatase"/>
</dbReference>
<dbReference type="PANTHER" id="PTHR42693:SF53">
    <property type="entry name" value="ENDO-4-O-SULFATASE"/>
    <property type="match status" value="1"/>
</dbReference>
<dbReference type="SUPFAM" id="SSF53649">
    <property type="entry name" value="Alkaline phosphatase-like"/>
    <property type="match status" value="1"/>
</dbReference>
<dbReference type="Proteomes" id="UP000823936">
    <property type="component" value="Unassembled WGS sequence"/>
</dbReference>
<dbReference type="CDD" id="cd16022">
    <property type="entry name" value="sulfatase_like"/>
    <property type="match status" value="1"/>
</dbReference>
<dbReference type="PANTHER" id="PTHR42693">
    <property type="entry name" value="ARYLSULFATASE FAMILY MEMBER"/>
    <property type="match status" value="1"/>
</dbReference>
<comment type="similarity">
    <text evidence="1">Belongs to the sulfatase family.</text>
</comment>
<comment type="caution">
    <text evidence="4">The sequence shown here is derived from an EMBL/GenBank/DDBJ whole genome shotgun (WGS) entry which is preliminary data.</text>
</comment>
<dbReference type="InterPro" id="IPR000917">
    <property type="entry name" value="Sulfatase_N"/>
</dbReference>
<dbReference type="EMBL" id="DXHU01000015">
    <property type="protein sequence ID" value="HIV98890.1"/>
    <property type="molecule type" value="Genomic_DNA"/>
</dbReference>